<dbReference type="EC" id="1.5.3.1" evidence="3"/>
<dbReference type="AlphaFoldDB" id="C0QJW9"/>
<feature type="compositionally biased region" description="Polar residues" evidence="2">
    <location>
        <begin position="107"/>
        <end position="117"/>
    </location>
</feature>
<dbReference type="HOGENOM" id="CLU_153062_2_0_7"/>
<sequence length="117" mass="12767">MRNPDSNFNQNLRINSVQRGRRITLMVNGAPVPAFEGESVHAALTAAGIQNLRRSKTGSPRGIFCGMGICYECLVTINGVPDQRACMTMVNDKMEITTQADPLESQPLDTTQGGEKR</sequence>
<evidence type="ECO:0000313" key="3">
    <source>
        <dbReference type="EMBL" id="ACN15995.1"/>
    </source>
</evidence>
<keyword evidence="4" id="KW-1185">Reference proteome</keyword>
<dbReference type="Proteomes" id="UP000000442">
    <property type="component" value="Chromosome"/>
</dbReference>
<dbReference type="EMBL" id="CP001087">
    <property type="protein sequence ID" value="ACN15995.1"/>
    <property type="molecule type" value="Genomic_DNA"/>
</dbReference>
<evidence type="ECO:0000313" key="4">
    <source>
        <dbReference type="Proteomes" id="UP000000442"/>
    </source>
</evidence>
<dbReference type="OrthoDB" id="573392at2"/>
<dbReference type="SUPFAM" id="SSF54292">
    <property type="entry name" value="2Fe-2S ferredoxin-like"/>
    <property type="match status" value="1"/>
</dbReference>
<evidence type="ECO:0000256" key="2">
    <source>
        <dbReference type="SAM" id="MobiDB-lite"/>
    </source>
</evidence>
<dbReference type="eggNOG" id="COG1034">
    <property type="taxonomic scope" value="Bacteria"/>
</dbReference>
<keyword evidence="1 3" id="KW-0560">Oxidoreductase</keyword>
<reference evidence="3 4" key="1">
    <citation type="journal article" date="2009" name="Environ. Microbiol.">
        <title>Genome sequence of Desulfobacterium autotrophicum HRM2, a marine sulfate reducer oxidizing organic carbon completely to carbon dioxide.</title>
        <authorList>
            <person name="Strittmatter A.W."/>
            <person name="Liesegang H."/>
            <person name="Rabus R."/>
            <person name="Decker I."/>
            <person name="Amann J."/>
            <person name="Andres S."/>
            <person name="Henne A."/>
            <person name="Fricke W.F."/>
            <person name="Martinez-Arias R."/>
            <person name="Bartels D."/>
            <person name="Goesmann A."/>
            <person name="Krause L."/>
            <person name="Puehler A."/>
            <person name="Klenk H.P."/>
            <person name="Richter M."/>
            <person name="Schuler M."/>
            <person name="Gloeckner F.O."/>
            <person name="Meyerdierks A."/>
            <person name="Gottschalk G."/>
            <person name="Amann R."/>
        </authorList>
    </citation>
    <scope>NUCLEOTIDE SEQUENCE [LARGE SCALE GENOMIC DNA]</scope>
    <source>
        <strain evidence="4">ATCC 43914 / DSM 3382 / HRM2</strain>
    </source>
</reference>
<dbReference type="InterPro" id="IPR042204">
    <property type="entry name" value="2Fe-2S-bd_N"/>
</dbReference>
<protein>
    <submittedName>
        <fullName evidence="3">SoxA2</fullName>
        <ecNumber evidence="3">1.5.3.1</ecNumber>
    </submittedName>
</protein>
<feature type="region of interest" description="Disordered" evidence="2">
    <location>
        <begin position="97"/>
        <end position="117"/>
    </location>
</feature>
<organism evidence="3 4">
    <name type="scientific">Desulforapulum autotrophicum (strain ATCC 43914 / DSM 3382 / VKM B-1955 / HRM2)</name>
    <name type="common">Desulfobacterium autotrophicum</name>
    <dbReference type="NCBI Taxonomy" id="177437"/>
    <lineage>
        <taxon>Bacteria</taxon>
        <taxon>Pseudomonadati</taxon>
        <taxon>Thermodesulfobacteriota</taxon>
        <taxon>Desulfobacteria</taxon>
        <taxon>Desulfobacterales</taxon>
        <taxon>Desulfobacteraceae</taxon>
        <taxon>Desulforapulum</taxon>
    </lineage>
</organism>
<name>C0QJW9_DESAH</name>
<dbReference type="Gene3D" id="3.10.20.440">
    <property type="entry name" value="2Fe-2S iron-sulphur cluster binding domain, sarcosine oxidase, alpha subunit, N-terminal domain"/>
    <property type="match status" value="1"/>
</dbReference>
<dbReference type="Pfam" id="PF13510">
    <property type="entry name" value="Fer2_4"/>
    <property type="match status" value="1"/>
</dbReference>
<dbReference type="STRING" id="177437.HRM2_29070"/>
<accession>C0QJW9</accession>
<gene>
    <name evidence="3" type="primary">soxA2</name>
    <name evidence="3" type="ordered locus">HRM2_29070</name>
</gene>
<dbReference type="RefSeq" id="WP_015904757.1">
    <property type="nucleotide sequence ID" value="NC_012108.1"/>
</dbReference>
<dbReference type="GO" id="GO:0008115">
    <property type="term" value="F:sarcosine oxidase activity"/>
    <property type="evidence" value="ECO:0007669"/>
    <property type="project" value="UniProtKB-EC"/>
</dbReference>
<proteinExistence type="predicted"/>
<dbReference type="KEGG" id="dat:HRM2_29070"/>
<dbReference type="GO" id="GO:0051536">
    <property type="term" value="F:iron-sulfur cluster binding"/>
    <property type="evidence" value="ECO:0007669"/>
    <property type="project" value="InterPro"/>
</dbReference>
<dbReference type="InterPro" id="IPR036010">
    <property type="entry name" value="2Fe-2S_ferredoxin-like_sf"/>
</dbReference>
<evidence type="ECO:0000256" key="1">
    <source>
        <dbReference type="ARBA" id="ARBA00023002"/>
    </source>
</evidence>